<accession>A0A6A6VCH1</accession>
<evidence type="ECO:0000313" key="3">
    <source>
        <dbReference type="Proteomes" id="UP000799440"/>
    </source>
</evidence>
<gene>
    <name evidence="2" type="ORF">M011DRAFT_526178</name>
</gene>
<reference evidence="2" key="1">
    <citation type="journal article" date="2020" name="Stud. Mycol.">
        <title>101 Dothideomycetes genomes: a test case for predicting lifestyles and emergence of pathogens.</title>
        <authorList>
            <person name="Haridas S."/>
            <person name="Albert R."/>
            <person name="Binder M."/>
            <person name="Bloem J."/>
            <person name="Labutti K."/>
            <person name="Salamov A."/>
            <person name="Andreopoulos B."/>
            <person name="Baker S."/>
            <person name="Barry K."/>
            <person name="Bills G."/>
            <person name="Bluhm B."/>
            <person name="Cannon C."/>
            <person name="Castanera R."/>
            <person name="Culley D."/>
            <person name="Daum C."/>
            <person name="Ezra D."/>
            <person name="Gonzalez J."/>
            <person name="Henrissat B."/>
            <person name="Kuo A."/>
            <person name="Liang C."/>
            <person name="Lipzen A."/>
            <person name="Lutzoni F."/>
            <person name="Magnuson J."/>
            <person name="Mondo S."/>
            <person name="Nolan M."/>
            <person name="Ohm R."/>
            <person name="Pangilinan J."/>
            <person name="Park H.-J."/>
            <person name="Ramirez L."/>
            <person name="Alfaro M."/>
            <person name="Sun H."/>
            <person name="Tritt A."/>
            <person name="Yoshinaga Y."/>
            <person name="Zwiers L.-H."/>
            <person name="Turgeon B."/>
            <person name="Goodwin S."/>
            <person name="Spatafora J."/>
            <person name="Crous P."/>
            <person name="Grigoriev I."/>
        </authorList>
    </citation>
    <scope>NUCLEOTIDE SEQUENCE</scope>
    <source>
        <strain evidence="2">CBS 119925</strain>
    </source>
</reference>
<protein>
    <submittedName>
        <fullName evidence="2">Uncharacterized protein</fullName>
    </submittedName>
</protein>
<feature type="region of interest" description="Disordered" evidence="1">
    <location>
        <begin position="260"/>
        <end position="292"/>
    </location>
</feature>
<dbReference type="AlphaFoldDB" id="A0A6A6VCH1"/>
<feature type="compositionally biased region" description="Basic and acidic residues" evidence="1">
    <location>
        <begin position="40"/>
        <end position="50"/>
    </location>
</feature>
<keyword evidence="3" id="KW-1185">Reference proteome</keyword>
<dbReference type="Proteomes" id="UP000799440">
    <property type="component" value="Unassembled WGS sequence"/>
</dbReference>
<evidence type="ECO:0000256" key="1">
    <source>
        <dbReference type="SAM" id="MobiDB-lite"/>
    </source>
</evidence>
<organism evidence="2 3">
    <name type="scientific">Sporormia fimetaria CBS 119925</name>
    <dbReference type="NCBI Taxonomy" id="1340428"/>
    <lineage>
        <taxon>Eukaryota</taxon>
        <taxon>Fungi</taxon>
        <taxon>Dikarya</taxon>
        <taxon>Ascomycota</taxon>
        <taxon>Pezizomycotina</taxon>
        <taxon>Dothideomycetes</taxon>
        <taxon>Pleosporomycetidae</taxon>
        <taxon>Pleosporales</taxon>
        <taxon>Sporormiaceae</taxon>
        <taxon>Sporormia</taxon>
    </lineage>
</organism>
<proteinExistence type="predicted"/>
<dbReference type="EMBL" id="MU006572">
    <property type="protein sequence ID" value="KAF2747586.1"/>
    <property type="molecule type" value="Genomic_DNA"/>
</dbReference>
<feature type="compositionally biased region" description="Polar residues" evidence="1">
    <location>
        <begin position="54"/>
        <end position="64"/>
    </location>
</feature>
<evidence type="ECO:0000313" key="2">
    <source>
        <dbReference type="EMBL" id="KAF2747586.1"/>
    </source>
</evidence>
<feature type="compositionally biased region" description="Basic residues" evidence="1">
    <location>
        <begin position="261"/>
        <end position="270"/>
    </location>
</feature>
<feature type="compositionally biased region" description="Basic and acidic residues" evidence="1">
    <location>
        <begin position="271"/>
        <end position="280"/>
    </location>
</feature>
<dbReference type="OrthoDB" id="3762955at2759"/>
<name>A0A6A6VCH1_9PLEO</name>
<sequence>MSKNTFPIILQGQSDWELWIFVVKQIAESGDVWEYINPENTHHPLRKPEKPSCPTANTNDDGSSALTQPTQTTQEPLAQYNQDLNNYFKEIKGYRRLKDKLGQVEAHITKTIHQNLLYHIKDKDSVEPAFAANISLEIFKAEEIWNSNRTLPIPNHAQLPTILADFLRFYRTTQSRNVNIHGGAFGATLNGKESPYDKKRARNDAKPSKPCLCGDTHFWGQCPYIDTSRRPRGFVEDPEKAKKITEYEAKDKKGILNKIREKNRRFKRQKSKESDKHVESDSIEIDAGDGPSQQHEAYAVYTSAFSPQSNQQYPLLHSWTLDPATDIHICNNPAEFQWKRPATDDDTVLAGGTETPIEAWGEATIPLSTPNGTKSTTLKHVAPSLRSLPVLSLFLGSLRQMSTLTLVQTSYIDQRRHRKKKLQD</sequence>
<feature type="region of interest" description="Disordered" evidence="1">
    <location>
        <begin position="40"/>
        <end position="70"/>
    </location>
</feature>